<proteinExistence type="predicted"/>
<evidence type="ECO:0000313" key="1">
    <source>
        <dbReference type="EMBL" id="QDT02030.1"/>
    </source>
</evidence>
<sequence length="39" mass="4309">MICEGVSRFEVIVVFKLPVLWTRVGEGDRLLLGESGCLS</sequence>
<protein>
    <submittedName>
        <fullName evidence="1">Uncharacterized protein</fullName>
    </submittedName>
</protein>
<dbReference type="Proteomes" id="UP000318538">
    <property type="component" value="Chromosome"/>
</dbReference>
<evidence type="ECO:0000313" key="2">
    <source>
        <dbReference type="Proteomes" id="UP000318538"/>
    </source>
</evidence>
<dbReference type="EMBL" id="CP036525">
    <property type="protein sequence ID" value="QDT02030.1"/>
    <property type="molecule type" value="Genomic_DNA"/>
</dbReference>
<accession>A0A517N4G0</accession>
<dbReference type="AlphaFoldDB" id="A0A517N4G0"/>
<reference evidence="1 2" key="1">
    <citation type="submission" date="2019-02" db="EMBL/GenBank/DDBJ databases">
        <title>Deep-cultivation of Planctomycetes and their phenomic and genomic characterization uncovers novel biology.</title>
        <authorList>
            <person name="Wiegand S."/>
            <person name="Jogler M."/>
            <person name="Boedeker C."/>
            <person name="Pinto D."/>
            <person name="Vollmers J."/>
            <person name="Rivas-Marin E."/>
            <person name="Kohn T."/>
            <person name="Peeters S.H."/>
            <person name="Heuer A."/>
            <person name="Rast P."/>
            <person name="Oberbeckmann S."/>
            <person name="Bunk B."/>
            <person name="Jeske O."/>
            <person name="Meyerdierks A."/>
            <person name="Storesund J.E."/>
            <person name="Kallscheuer N."/>
            <person name="Luecker S."/>
            <person name="Lage O.M."/>
            <person name="Pohl T."/>
            <person name="Merkel B.J."/>
            <person name="Hornburger P."/>
            <person name="Mueller R.-W."/>
            <person name="Bruemmer F."/>
            <person name="Labrenz M."/>
            <person name="Spormann A.M."/>
            <person name="Op den Camp H."/>
            <person name="Overmann J."/>
            <person name="Amann R."/>
            <person name="Jetten M.S.M."/>
            <person name="Mascher T."/>
            <person name="Medema M.H."/>
            <person name="Devos D.P."/>
            <person name="Kaster A.-K."/>
            <person name="Ovreas L."/>
            <person name="Rohde M."/>
            <person name="Galperin M.Y."/>
            <person name="Jogler C."/>
        </authorList>
    </citation>
    <scope>NUCLEOTIDE SEQUENCE [LARGE SCALE GENOMIC DNA]</scope>
    <source>
        <strain evidence="1 2">K22_7</strain>
    </source>
</reference>
<dbReference type="KEGG" id="rlc:K227x_04010"/>
<organism evidence="1 2">
    <name type="scientific">Rubripirellula lacrimiformis</name>
    <dbReference type="NCBI Taxonomy" id="1930273"/>
    <lineage>
        <taxon>Bacteria</taxon>
        <taxon>Pseudomonadati</taxon>
        <taxon>Planctomycetota</taxon>
        <taxon>Planctomycetia</taxon>
        <taxon>Pirellulales</taxon>
        <taxon>Pirellulaceae</taxon>
        <taxon>Rubripirellula</taxon>
    </lineage>
</organism>
<name>A0A517N4G0_9BACT</name>
<keyword evidence="2" id="KW-1185">Reference proteome</keyword>
<gene>
    <name evidence="1" type="ORF">K227x_04010</name>
</gene>